<dbReference type="PRINTS" id="PR00367">
    <property type="entry name" value="ETHRSPELEMNT"/>
</dbReference>
<dbReference type="AlphaFoldDB" id="A0ABC8SLA1"/>
<evidence type="ECO:0000256" key="7">
    <source>
        <dbReference type="SAM" id="MobiDB-lite"/>
    </source>
</evidence>
<evidence type="ECO:0000256" key="3">
    <source>
        <dbReference type="ARBA" id="ARBA00023125"/>
    </source>
</evidence>
<comment type="subcellular location">
    <subcellularLocation>
        <location evidence="1">Nucleus</location>
    </subcellularLocation>
</comment>
<comment type="caution">
    <text evidence="10">The sequence shown here is derived from an EMBL/GenBank/DDBJ whole genome shotgun (WGS) entry which is preliminary data.</text>
</comment>
<evidence type="ECO:0000256" key="5">
    <source>
        <dbReference type="ARBA" id="ARBA00023242"/>
    </source>
</evidence>
<dbReference type="Pfam" id="PF00847">
    <property type="entry name" value="AP2"/>
    <property type="match status" value="1"/>
</dbReference>
<dbReference type="FunFam" id="3.30.730.10:FF:000005">
    <property type="entry name" value="ethylene-responsive transcription factor RAP2-11"/>
    <property type="match status" value="1"/>
</dbReference>
<evidence type="ECO:0000256" key="6">
    <source>
        <dbReference type="ARBA" id="ARBA00024343"/>
    </source>
</evidence>
<feature type="compositionally biased region" description="Polar residues" evidence="7">
    <location>
        <begin position="159"/>
        <end position="168"/>
    </location>
</feature>
<dbReference type="PANTHER" id="PTHR31194">
    <property type="entry name" value="SHN SHINE , DNA BINDING / TRANSCRIPTION FACTOR"/>
    <property type="match status" value="1"/>
</dbReference>
<keyword evidence="3" id="KW-0238">DNA-binding</keyword>
<dbReference type="InterPro" id="IPR036955">
    <property type="entry name" value="AP2/ERF_dom_sf"/>
</dbReference>
<evidence type="ECO:0000313" key="11">
    <source>
        <dbReference type="Proteomes" id="UP001642360"/>
    </source>
</evidence>
<dbReference type="InterPro" id="IPR050913">
    <property type="entry name" value="AP2/ERF_ERF"/>
</dbReference>
<dbReference type="GO" id="GO:0003677">
    <property type="term" value="F:DNA binding"/>
    <property type="evidence" value="ECO:0007669"/>
    <property type="project" value="UniProtKB-KW"/>
</dbReference>
<evidence type="ECO:0000313" key="10">
    <source>
        <dbReference type="EMBL" id="CAK9157895.1"/>
    </source>
</evidence>
<dbReference type="Gene3D" id="3.30.730.10">
    <property type="entry name" value="AP2/ERF domain"/>
    <property type="match status" value="1"/>
</dbReference>
<keyword evidence="4" id="KW-0804">Transcription</keyword>
<accession>A0ABC8SLA1</accession>
<evidence type="ECO:0000256" key="4">
    <source>
        <dbReference type="ARBA" id="ARBA00023163"/>
    </source>
</evidence>
<keyword evidence="8" id="KW-0472">Membrane</keyword>
<dbReference type="Proteomes" id="UP001642360">
    <property type="component" value="Unassembled WGS sequence"/>
</dbReference>
<name>A0ABC8SLA1_9AQUA</name>
<evidence type="ECO:0000259" key="9">
    <source>
        <dbReference type="PROSITE" id="PS51032"/>
    </source>
</evidence>
<sequence length="432" mass="48042">MSARSELVVIGAPLKLWISLSSVFFFALCMQLVLCCVHQQSTNLLFPTVSMRLRPKRTCSGVGFWVKIKRKMPGPRKQSPLVLQENLCKKSKSSANSIQSNKTIRKVRIICHDPDATDSSDDERIKEPPCPKRIVREVNLPTGFSHGPIKPTKGPEMESSCQDSNNGEKNPEKKVVLEKNLLSKRASSSKYRGVRQRKWGKWAAEIRDPIQKKRVWLGTYDTPEEAAKAYEVKRREFEAMAIASEKSFTHSSTAVVSEFCNQKEPAVSEGSGSVVSHTSPSSVLDLESLTSASNSRINGICDDFVKDVCMETNLDDLFMETNIEDVCMGTKVPEEKVADVGLVDDASMLAQVGEGLDLGLELGSLFIDDFGQALDDFCGFDDLQICGFDDDKPSDLPDFDFDFDFDFEVGNEVLAWMDEPPLMKEPLNIACP</sequence>
<dbReference type="InterPro" id="IPR001471">
    <property type="entry name" value="AP2/ERF_dom"/>
</dbReference>
<organism evidence="10 11">
    <name type="scientific">Ilex paraguariensis</name>
    <name type="common">yerba mate</name>
    <dbReference type="NCBI Taxonomy" id="185542"/>
    <lineage>
        <taxon>Eukaryota</taxon>
        <taxon>Viridiplantae</taxon>
        <taxon>Streptophyta</taxon>
        <taxon>Embryophyta</taxon>
        <taxon>Tracheophyta</taxon>
        <taxon>Spermatophyta</taxon>
        <taxon>Magnoliopsida</taxon>
        <taxon>eudicotyledons</taxon>
        <taxon>Gunneridae</taxon>
        <taxon>Pentapetalae</taxon>
        <taxon>asterids</taxon>
        <taxon>campanulids</taxon>
        <taxon>Aquifoliales</taxon>
        <taxon>Aquifoliaceae</taxon>
        <taxon>Ilex</taxon>
    </lineage>
</organism>
<feature type="domain" description="AP2/ERF" evidence="9">
    <location>
        <begin position="190"/>
        <end position="249"/>
    </location>
</feature>
<evidence type="ECO:0000256" key="2">
    <source>
        <dbReference type="ARBA" id="ARBA00023015"/>
    </source>
</evidence>
<dbReference type="PROSITE" id="PS51032">
    <property type="entry name" value="AP2_ERF"/>
    <property type="match status" value="1"/>
</dbReference>
<comment type="similarity">
    <text evidence="6">Belongs to the AP2/ERF transcription factor family. ERF subfamily.</text>
</comment>
<reference evidence="10 11" key="1">
    <citation type="submission" date="2024-02" db="EMBL/GenBank/DDBJ databases">
        <authorList>
            <person name="Vignale AGUSTIN F."/>
            <person name="Sosa J E."/>
            <person name="Modenutti C."/>
        </authorList>
    </citation>
    <scope>NUCLEOTIDE SEQUENCE [LARGE SCALE GENOMIC DNA]</scope>
</reference>
<evidence type="ECO:0000256" key="1">
    <source>
        <dbReference type="ARBA" id="ARBA00004123"/>
    </source>
</evidence>
<dbReference type="InterPro" id="IPR016177">
    <property type="entry name" value="DNA-bd_dom_sf"/>
</dbReference>
<gene>
    <name evidence="10" type="ORF">ILEXP_LOCUS26465</name>
</gene>
<keyword evidence="8" id="KW-1133">Transmembrane helix</keyword>
<dbReference type="EMBL" id="CAUOFW020003079">
    <property type="protein sequence ID" value="CAK9157895.1"/>
    <property type="molecule type" value="Genomic_DNA"/>
</dbReference>
<dbReference type="CDD" id="cd00018">
    <property type="entry name" value="AP2"/>
    <property type="match status" value="1"/>
</dbReference>
<dbReference type="SMART" id="SM00380">
    <property type="entry name" value="AP2"/>
    <property type="match status" value="1"/>
</dbReference>
<protein>
    <recommendedName>
        <fullName evidence="9">AP2/ERF domain-containing protein</fullName>
    </recommendedName>
</protein>
<keyword evidence="5" id="KW-0539">Nucleus</keyword>
<keyword evidence="2" id="KW-0805">Transcription regulation</keyword>
<feature type="region of interest" description="Disordered" evidence="7">
    <location>
        <begin position="141"/>
        <end position="175"/>
    </location>
</feature>
<evidence type="ECO:0000256" key="8">
    <source>
        <dbReference type="SAM" id="Phobius"/>
    </source>
</evidence>
<dbReference type="GO" id="GO:0005634">
    <property type="term" value="C:nucleus"/>
    <property type="evidence" value="ECO:0007669"/>
    <property type="project" value="UniProtKB-SubCell"/>
</dbReference>
<dbReference type="SUPFAM" id="SSF54171">
    <property type="entry name" value="DNA-binding domain"/>
    <property type="match status" value="1"/>
</dbReference>
<keyword evidence="11" id="KW-1185">Reference proteome</keyword>
<dbReference type="PANTHER" id="PTHR31194:SF62">
    <property type="entry name" value="ETHYLENE-RESPONSIVE TRANSCRIPTION FACTOR ERF118"/>
    <property type="match status" value="1"/>
</dbReference>
<keyword evidence="8" id="KW-0812">Transmembrane</keyword>
<proteinExistence type="inferred from homology"/>
<feature type="transmembrane region" description="Helical" evidence="8">
    <location>
        <begin position="12"/>
        <end position="34"/>
    </location>
</feature>